<keyword evidence="3" id="KW-1185">Reference proteome</keyword>
<reference evidence="2 3" key="1">
    <citation type="submission" date="2019-08" db="EMBL/GenBank/DDBJ databases">
        <authorList>
            <person name="Shi S."/>
        </authorList>
    </citation>
    <scope>NUCLEOTIDE SEQUENCE [LARGE SCALE GENOMIC DNA]</scope>
    <source>
        <strain evidence="2 3">GY10130</strain>
    </source>
</reference>
<dbReference type="InterPro" id="IPR001087">
    <property type="entry name" value="GDSL"/>
</dbReference>
<sequence>MIRYLMYMKKFFYKPVMLALAAGMFLASCEPEIEVPSISAGSQLDLTKYVAVGNSLTAGFQDNGLYREGQLNSYPAILAQQFRIVGGGEFAQPLFSEAEANGSGYIKVGSLVGGIPIPEPVAAQATRGGTLPGGAKALSKYLEPVQNLGIPGISVLTSASAAYGASNPYLERLLEPAEVGNKAYIQEVLESQPTFFSMWLGSNDVLGYALAGGEPSNPTQALTNKATFENIYTNFINNLTANGAEGILVNIPDVKTVPFFTTVPYNALTLTTQAQVDALNAAYGSGALGITFTLGPNPLIVRDPDAPAGFRQIKSTELVLLPALEGIALQGYGSQVPLPGNLFLSEREIDEINDFTSSYNQVIKNIAAAKNLAFFDVNNYFNTIKGGFVMDAVTYAPTFVTGNLFSLDGIHLTPRGYAILANEMIKTINAKYSAQIPTVDATKYRAVLLP</sequence>
<proteinExistence type="predicted"/>
<dbReference type="SUPFAM" id="SSF52266">
    <property type="entry name" value="SGNH hydrolase"/>
    <property type="match status" value="2"/>
</dbReference>
<organism evidence="2 3">
    <name type="scientific">Pontibacter qinzhouensis</name>
    <dbReference type="NCBI Taxonomy" id="2603253"/>
    <lineage>
        <taxon>Bacteria</taxon>
        <taxon>Pseudomonadati</taxon>
        <taxon>Bacteroidota</taxon>
        <taxon>Cytophagia</taxon>
        <taxon>Cytophagales</taxon>
        <taxon>Hymenobacteraceae</taxon>
        <taxon>Pontibacter</taxon>
    </lineage>
</organism>
<feature type="chain" id="PRO_5022793382" description="G-D-S-L family lipolytic protein" evidence="1">
    <location>
        <begin position="28"/>
        <end position="450"/>
    </location>
</feature>
<name>A0A5C8KA95_9BACT</name>
<dbReference type="Gene3D" id="3.40.50.1110">
    <property type="entry name" value="SGNH hydrolase"/>
    <property type="match status" value="2"/>
</dbReference>
<feature type="signal peptide" evidence="1">
    <location>
        <begin position="1"/>
        <end position="27"/>
    </location>
</feature>
<evidence type="ECO:0008006" key="4">
    <source>
        <dbReference type="Google" id="ProtNLM"/>
    </source>
</evidence>
<evidence type="ECO:0000313" key="3">
    <source>
        <dbReference type="Proteomes" id="UP000321926"/>
    </source>
</evidence>
<evidence type="ECO:0000256" key="1">
    <source>
        <dbReference type="SAM" id="SignalP"/>
    </source>
</evidence>
<dbReference type="GO" id="GO:0016788">
    <property type="term" value="F:hydrolase activity, acting on ester bonds"/>
    <property type="evidence" value="ECO:0007669"/>
    <property type="project" value="InterPro"/>
</dbReference>
<accession>A0A5C8KA95</accession>
<dbReference type="AlphaFoldDB" id="A0A5C8KA95"/>
<dbReference type="Pfam" id="PF00657">
    <property type="entry name" value="Lipase_GDSL"/>
    <property type="match status" value="1"/>
</dbReference>
<protein>
    <recommendedName>
        <fullName evidence="4">G-D-S-L family lipolytic protein</fullName>
    </recommendedName>
</protein>
<gene>
    <name evidence="2" type="ORF">FVR03_02415</name>
</gene>
<dbReference type="Proteomes" id="UP000321926">
    <property type="component" value="Unassembled WGS sequence"/>
</dbReference>
<dbReference type="EMBL" id="VRTY01000006">
    <property type="protein sequence ID" value="TXK51958.1"/>
    <property type="molecule type" value="Genomic_DNA"/>
</dbReference>
<keyword evidence="1" id="KW-0732">Signal</keyword>
<comment type="caution">
    <text evidence="2">The sequence shown here is derived from an EMBL/GenBank/DDBJ whole genome shotgun (WGS) entry which is preliminary data.</text>
</comment>
<dbReference type="OrthoDB" id="9764164at2"/>
<dbReference type="PROSITE" id="PS51257">
    <property type="entry name" value="PROKAR_LIPOPROTEIN"/>
    <property type="match status" value="1"/>
</dbReference>
<evidence type="ECO:0000313" key="2">
    <source>
        <dbReference type="EMBL" id="TXK51958.1"/>
    </source>
</evidence>
<dbReference type="InterPro" id="IPR036514">
    <property type="entry name" value="SGNH_hydro_sf"/>
</dbReference>